<evidence type="ECO:0000313" key="8">
    <source>
        <dbReference type="Proteomes" id="UP000046373"/>
    </source>
</evidence>
<evidence type="ECO:0000256" key="4">
    <source>
        <dbReference type="ARBA" id="ARBA00023002"/>
    </source>
</evidence>
<accession>A0A090GKM4</accession>
<dbReference type="Pfam" id="PF08240">
    <property type="entry name" value="ADH_N"/>
    <property type="match status" value="1"/>
</dbReference>
<dbReference type="PANTHER" id="PTHR42940">
    <property type="entry name" value="ALCOHOL DEHYDROGENASE 1-RELATED"/>
    <property type="match status" value="1"/>
</dbReference>
<gene>
    <name evidence="7" type="ORF">MPLDJ20_20284</name>
</gene>
<keyword evidence="2" id="KW-0479">Metal-binding</keyword>
<evidence type="ECO:0000259" key="6">
    <source>
        <dbReference type="Pfam" id="PF08240"/>
    </source>
</evidence>
<evidence type="ECO:0000256" key="1">
    <source>
        <dbReference type="ARBA" id="ARBA00001947"/>
    </source>
</evidence>
<dbReference type="InterPro" id="IPR011032">
    <property type="entry name" value="GroES-like_sf"/>
</dbReference>
<dbReference type="PANTHER" id="PTHR42940:SF7">
    <property type="entry name" value="ALCOHOL DEHYDROGENASE-LIKE N-TERMINAL DOMAIN-CONTAINING PROTEIN"/>
    <property type="match status" value="1"/>
</dbReference>
<organism evidence="7 8">
    <name type="scientific">Mesorhizobium plurifarium</name>
    <dbReference type="NCBI Taxonomy" id="69974"/>
    <lineage>
        <taxon>Bacteria</taxon>
        <taxon>Pseudomonadati</taxon>
        <taxon>Pseudomonadota</taxon>
        <taxon>Alphaproteobacteria</taxon>
        <taxon>Hyphomicrobiales</taxon>
        <taxon>Phyllobacteriaceae</taxon>
        <taxon>Mesorhizobium</taxon>
    </lineage>
</organism>
<dbReference type="EMBL" id="CCNB01000012">
    <property type="protein sequence ID" value="CDX35687.1"/>
    <property type="molecule type" value="Genomic_DNA"/>
</dbReference>
<dbReference type="InterPro" id="IPR013154">
    <property type="entry name" value="ADH-like_N"/>
</dbReference>
<protein>
    <recommendedName>
        <fullName evidence="6">Alcohol dehydrogenase-like N-terminal domain-containing protein</fullName>
    </recommendedName>
</protein>
<dbReference type="Gene3D" id="3.90.180.10">
    <property type="entry name" value="Medium-chain alcohol dehydrogenases, catalytic domain"/>
    <property type="match status" value="1"/>
</dbReference>
<dbReference type="GO" id="GO:0004022">
    <property type="term" value="F:alcohol dehydrogenase (NAD+) activity"/>
    <property type="evidence" value="ECO:0007669"/>
    <property type="project" value="TreeGrafter"/>
</dbReference>
<dbReference type="GO" id="GO:0005737">
    <property type="term" value="C:cytoplasm"/>
    <property type="evidence" value="ECO:0007669"/>
    <property type="project" value="TreeGrafter"/>
</dbReference>
<keyword evidence="3" id="KW-0862">Zinc</keyword>
<evidence type="ECO:0000256" key="3">
    <source>
        <dbReference type="ARBA" id="ARBA00022833"/>
    </source>
</evidence>
<feature type="domain" description="Alcohol dehydrogenase-like N-terminal" evidence="6">
    <location>
        <begin position="27"/>
        <end position="118"/>
    </location>
</feature>
<dbReference type="SUPFAM" id="SSF50129">
    <property type="entry name" value="GroES-like"/>
    <property type="match status" value="1"/>
</dbReference>
<reference evidence="7 8" key="1">
    <citation type="submission" date="2014-08" db="EMBL/GenBank/DDBJ databases">
        <authorList>
            <person name="Moulin Lionel"/>
        </authorList>
    </citation>
    <scope>NUCLEOTIDE SEQUENCE [LARGE SCALE GENOMIC DNA]</scope>
</reference>
<dbReference type="AlphaFoldDB" id="A0A090GKM4"/>
<name>A0A090GKM4_MESPL</name>
<evidence type="ECO:0000256" key="2">
    <source>
        <dbReference type="ARBA" id="ARBA00022723"/>
    </source>
</evidence>
<evidence type="ECO:0000313" key="7">
    <source>
        <dbReference type="EMBL" id="CDX35687.1"/>
    </source>
</evidence>
<feature type="region of interest" description="Disordered" evidence="5">
    <location>
        <begin position="44"/>
        <end position="63"/>
    </location>
</feature>
<dbReference type="Proteomes" id="UP000046373">
    <property type="component" value="Unassembled WGS sequence"/>
</dbReference>
<dbReference type="GO" id="GO:0046872">
    <property type="term" value="F:metal ion binding"/>
    <property type="evidence" value="ECO:0007669"/>
    <property type="project" value="UniProtKB-KW"/>
</dbReference>
<evidence type="ECO:0000256" key="5">
    <source>
        <dbReference type="SAM" id="MobiDB-lite"/>
    </source>
</evidence>
<sequence length="200" mass="21326">MTPGHRVLQITVPGTLELVEHATPVPGAGQLLIKVEACEVCDDTRSPDTESADPALQPRQGAGHEMEGRIMALGERVPSVWKLGQRVGIGSLEDCCYACPDCRRGQFQLCGKTSACGTSIVSALLAGLAPPGRLVHLGYANDPMAMHGGQRARRGPSSITGKPFRKEKTVAFNLLKDARSLMNTLSQDAAAEDDPEIRQV</sequence>
<proteinExistence type="predicted"/>
<keyword evidence="4" id="KW-0560">Oxidoreductase</keyword>
<comment type="cofactor">
    <cofactor evidence="1">
        <name>Zn(2+)</name>
        <dbReference type="ChEBI" id="CHEBI:29105"/>
    </cofactor>
</comment>